<evidence type="ECO:0008006" key="3">
    <source>
        <dbReference type="Google" id="ProtNLM"/>
    </source>
</evidence>
<organism evidence="1 2">
    <name type="scientific">Tanacetum coccineum</name>
    <dbReference type="NCBI Taxonomy" id="301880"/>
    <lineage>
        <taxon>Eukaryota</taxon>
        <taxon>Viridiplantae</taxon>
        <taxon>Streptophyta</taxon>
        <taxon>Embryophyta</taxon>
        <taxon>Tracheophyta</taxon>
        <taxon>Spermatophyta</taxon>
        <taxon>Magnoliopsida</taxon>
        <taxon>eudicotyledons</taxon>
        <taxon>Gunneridae</taxon>
        <taxon>Pentapetalae</taxon>
        <taxon>asterids</taxon>
        <taxon>campanulids</taxon>
        <taxon>Asterales</taxon>
        <taxon>Asteraceae</taxon>
        <taxon>Asteroideae</taxon>
        <taxon>Anthemideae</taxon>
        <taxon>Anthemidinae</taxon>
        <taxon>Tanacetum</taxon>
    </lineage>
</organism>
<accession>A0ABQ4WXA5</accession>
<evidence type="ECO:0000313" key="2">
    <source>
        <dbReference type="Proteomes" id="UP001151760"/>
    </source>
</evidence>
<evidence type="ECO:0000313" key="1">
    <source>
        <dbReference type="EMBL" id="GJS57551.1"/>
    </source>
</evidence>
<dbReference type="EMBL" id="BQNB010009013">
    <property type="protein sequence ID" value="GJS57551.1"/>
    <property type="molecule type" value="Genomic_DNA"/>
</dbReference>
<proteinExistence type="predicted"/>
<reference evidence="1" key="2">
    <citation type="submission" date="2022-01" db="EMBL/GenBank/DDBJ databases">
        <authorList>
            <person name="Yamashiro T."/>
            <person name="Shiraishi A."/>
            <person name="Satake H."/>
            <person name="Nakayama K."/>
        </authorList>
    </citation>
    <scope>NUCLEOTIDE SEQUENCE</scope>
</reference>
<reference evidence="1" key="1">
    <citation type="journal article" date="2022" name="Int. J. Mol. Sci.">
        <title>Draft Genome of Tanacetum Coccineum: Genomic Comparison of Closely Related Tanacetum-Family Plants.</title>
        <authorList>
            <person name="Yamashiro T."/>
            <person name="Shiraishi A."/>
            <person name="Nakayama K."/>
            <person name="Satake H."/>
        </authorList>
    </citation>
    <scope>NUCLEOTIDE SEQUENCE</scope>
</reference>
<gene>
    <name evidence="1" type="ORF">Tco_0652335</name>
</gene>
<protein>
    <recommendedName>
        <fullName evidence="3">Transposase</fullName>
    </recommendedName>
</protein>
<comment type="caution">
    <text evidence="1">The sequence shown here is derived from an EMBL/GenBank/DDBJ whole genome shotgun (WGS) entry which is preliminary data.</text>
</comment>
<keyword evidence="2" id="KW-1185">Reference proteome</keyword>
<dbReference type="Proteomes" id="UP001151760">
    <property type="component" value="Unassembled WGS sequence"/>
</dbReference>
<name>A0ABQ4WXA5_9ASTR</name>
<sequence length="150" mass="16973">MLQIFSQRLLMLADETVIKEQEDRMERATTTASSLEAEQDSGNINRTQSMATLNESFPQGTDSSSGPRLNLLLPVLVYAARHTLTAVRHKLMLPGITYYCWKPEESSRFEEIIDFLNASYVQYALTVNLTIYTTCIEQFWASAKAKIING</sequence>
<feature type="non-terminal residue" evidence="1">
    <location>
        <position position="150"/>
    </location>
</feature>